<dbReference type="EMBL" id="JAGSXJ010000014">
    <property type="protein sequence ID" value="KAH6685978.1"/>
    <property type="molecule type" value="Genomic_DNA"/>
</dbReference>
<evidence type="ECO:0000256" key="2">
    <source>
        <dbReference type="SAM" id="SignalP"/>
    </source>
</evidence>
<keyword evidence="2" id="KW-0732">Signal</keyword>
<organism evidence="3 4">
    <name type="scientific">Plectosphaerella plurivora</name>
    <dbReference type="NCBI Taxonomy" id="936078"/>
    <lineage>
        <taxon>Eukaryota</taxon>
        <taxon>Fungi</taxon>
        <taxon>Dikarya</taxon>
        <taxon>Ascomycota</taxon>
        <taxon>Pezizomycotina</taxon>
        <taxon>Sordariomycetes</taxon>
        <taxon>Hypocreomycetidae</taxon>
        <taxon>Glomerellales</taxon>
        <taxon>Plectosphaerellaceae</taxon>
        <taxon>Plectosphaerella</taxon>
    </lineage>
</organism>
<dbReference type="InterPro" id="IPR050282">
    <property type="entry name" value="Cycloisomerase_2"/>
</dbReference>
<evidence type="ECO:0000256" key="1">
    <source>
        <dbReference type="ARBA" id="ARBA00005564"/>
    </source>
</evidence>
<name>A0A9P9A7U8_9PEZI</name>
<dbReference type="SUPFAM" id="SSF51004">
    <property type="entry name" value="C-terminal (heme d1) domain of cytochrome cd1-nitrite reductase"/>
    <property type="match status" value="1"/>
</dbReference>
<evidence type="ECO:0000313" key="4">
    <source>
        <dbReference type="Proteomes" id="UP000770015"/>
    </source>
</evidence>
<dbReference type="InterPro" id="IPR011048">
    <property type="entry name" value="Haem_d1_sf"/>
</dbReference>
<proteinExistence type="inferred from homology"/>
<dbReference type="GO" id="GO:0017057">
    <property type="term" value="F:6-phosphogluconolactonase activity"/>
    <property type="evidence" value="ECO:0007669"/>
    <property type="project" value="TreeGrafter"/>
</dbReference>
<dbReference type="Gene3D" id="2.130.10.10">
    <property type="entry name" value="YVTN repeat-like/Quinoprotein amine dehydrogenase"/>
    <property type="match status" value="1"/>
</dbReference>
<feature type="chain" id="PRO_5040412444" evidence="2">
    <location>
        <begin position="22"/>
        <end position="401"/>
    </location>
</feature>
<dbReference type="Proteomes" id="UP000770015">
    <property type="component" value="Unassembled WGS sequence"/>
</dbReference>
<comment type="caution">
    <text evidence="3">The sequence shown here is derived from an EMBL/GenBank/DDBJ whole genome shotgun (WGS) entry which is preliminary data.</text>
</comment>
<dbReference type="Pfam" id="PF10282">
    <property type="entry name" value="Lactonase"/>
    <property type="match status" value="1"/>
</dbReference>
<accession>A0A9P9A7U8</accession>
<feature type="signal peptide" evidence="2">
    <location>
        <begin position="1"/>
        <end position="21"/>
    </location>
</feature>
<dbReference type="PANTHER" id="PTHR30344:SF1">
    <property type="entry name" value="6-PHOSPHOGLUCONOLACTONASE"/>
    <property type="match status" value="1"/>
</dbReference>
<sequence>MVQRGLALLTGLASYFGSTAAVNLFAADSGGNVTTLSLNQSCGNNSFTVTSRTADCEANPSWLTLDGPSRVLYCYDRGATRSTSGSLNSFSIDEAGVLTRIARVSGPLSGVAGEIVTTPSGARGYVSASYNASAVGVFALGENGALPGTGPLQEIFPTLEKTGPVTLRQDRSYLHHVILDPTGQYVLIPDLGGDRIRVYTYDNDGVAPLTEIAGLTADPGSGPRHAFFRTSANGDLYIFFNGELSQKVYSYRVEYTDAGLAFTKVFSITAVDDNLPAEKAPTSEIAMSPDGRFLVVSNRDVSFRDSPILGSGPSDTMSTFSINEDGTLELVQLAPSGGWSPRQFSFNKVGDMIAVGHQNNRTVVIWKRDLESGKIVTEEEGGKLGEVTLSGAVVFALWDEE</sequence>
<reference evidence="3" key="1">
    <citation type="journal article" date="2021" name="Nat. Commun.">
        <title>Genetic determinants of endophytism in the Arabidopsis root mycobiome.</title>
        <authorList>
            <person name="Mesny F."/>
            <person name="Miyauchi S."/>
            <person name="Thiergart T."/>
            <person name="Pickel B."/>
            <person name="Atanasova L."/>
            <person name="Karlsson M."/>
            <person name="Huettel B."/>
            <person name="Barry K.W."/>
            <person name="Haridas S."/>
            <person name="Chen C."/>
            <person name="Bauer D."/>
            <person name="Andreopoulos W."/>
            <person name="Pangilinan J."/>
            <person name="LaButti K."/>
            <person name="Riley R."/>
            <person name="Lipzen A."/>
            <person name="Clum A."/>
            <person name="Drula E."/>
            <person name="Henrissat B."/>
            <person name="Kohler A."/>
            <person name="Grigoriev I.V."/>
            <person name="Martin F.M."/>
            <person name="Hacquard S."/>
        </authorList>
    </citation>
    <scope>NUCLEOTIDE SEQUENCE</scope>
    <source>
        <strain evidence="3">MPI-SDFR-AT-0117</strain>
    </source>
</reference>
<dbReference type="InterPro" id="IPR015943">
    <property type="entry name" value="WD40/YVTN_repeat-like_dom_sf"/>
</dbReference>
<gene>
    <name evidence="3" type="ORF">F5X68DRAFT_241331</name>
</gene>
<comment type="similarity">
    <text evidence="1">Belongs to the cycloisomerase 2 family.</text>
</comment>
<dbReference type="PANTHER" id="PTHR30344">
    <property type="entry name" value="6-PHOSPHOGLUCONOLACTONASE-RELATED"/>
    <property type="match status" value="1"/>
</dbReference>
<dbReference type="OrthoDB" id="9972196at2759"/>
<protein>
    <submittedName>
        <fullName evidence="3">Lactonase, 7-bladed beta-propeller-domain-containing protein</fullName>
    </submittedName>
</protein>
<dbReference type="InterPro" id="IPR019405">
    <property type="entry name" value="Lactonase_7-beta_prop"/>
</dbReference>
<keyword evidence="4" id="KW-1185">Reference proteome</keyword>
<dbReference type="AlphaFoldDB" id="A0A9P9A7U8"/>
<evidence type="ECO:0000313" key="3">
    <source>
        <dbReference type="EMBL" id="KAH6685978.1"/>
    </source>
</evidence>